<dbReference type="GO" id="GO:0003729">
    <property type="term" value="F:mRNA binding"/>
    <property type="evidence" value="ECO:0007669"/>
    <property type="project" value="TreeGrafter"/>
</dbReference>
<dbReference type="GO" id="GO:0006412">
    <property type="term" value="P:translation"/>
    <property type="evidence" value="ECO:0007669"/>
    <property type="project" value="TreeGrafter"/>
</dbReference>
<keyword evidence="3" id="KW-1185">Reference proteome</keyword>
<dbReference type="NCBIfam" id="NF040579">
    <property type="entry name" value="S1_dom_CvfD"/>
    <property type="match status" value="1"/>
</dbReference>
<dbReference type="InterPro" id="IPR012340">
    <property type="entry name" value="NA-bd_OB-fold"/>
</dbReference>
<accession>A0A7H1MMW3</accession>
<dbReference type="SUPFAM" id="SSF50249">
    <property type="entry name" value="Nucleic acid-binding proteins"/>
    <property type="match status" value="1"/>
</dbReference>
<dbReference type="RefSeq" id="WP_013989746.1">
    <property type="nucleotide sequence ID" value="NZ_CP026847.1"/>
</dbReference>
<sequence>MEYQIGQLVEGVITGIQPYGAFLQLDAHTQGLIHISECRSAYIQSVDEELKVGDVVKVVVLNIDHYSKKISLSRRETLLEASQRPIVVEKHPNKGKIHYWTNQYTEYGFKTITESYPVMLQEALGRLK</sequence>
<evidence type="ECO:0000313" key="3">
    <source>
        <dbReference type="Proteomes" id="UP000516446"/>
    </source>
</evidence>
<dbReference type="EMBL" id="CP043431">
    <property type="protein sequence ID" value="QNT64799.1"/>
    <property type="molecule type" value="Genomic_DNA"/>
</dbReference>
<dbReference type="Proteomes" id="UP000516446">
    <property type="component" value="Chromosome"/>
</dbReference>
<gene>
    <name evidence="2" type="ORF">FY536_05810</name>
</gene>
<evidence type="ECO:0000256" key="1">
    <source>
        <dbReference type="ARBA" id="ARBA00025604"/>
    </source>
</evidence>
<dbReference type="InterPro" id="IPR050437">
    <property type="entry name" value="Ribos_protein_bS1-like"/>
</dbReference>
<evidence type="ECO:0000313" key="2">
    <source>
        <dbReference type="EMBL" id="QNT64799.1"/>
    </source>
</evidence>
<proteinExistence type="predicted"/>
<dbReference type="PANTHER" id="PTHR10724">
    <property type="entry name" value="30S RIBOSOMAL PROTEIN S1"/>
    <property type="match status" value="1"/>
</dbReference>
<comment type="function">
    <text evidence="1">Binds mRNA; thus facilitating recognition of the initiation point. It is needed to translate mRNA with a short Shine-Dalgarno (SD) purine-rich sequence.</text>
</comment>
<organism evidence="2 3">
    <name type="scientific">Weissella koreensis</name>
    <dbReference type="NCBI Taxonomy" id="165096"/>
    <lineage>
        <taxon>Bacteria</taxon>
        <taxon>Bacillati</taxon>
        <taxon>Bacillota</taxon>
        <taxon>Bacilli</taxon>
        <taxon>Lactobacillales</taxon>
        <taxon>Lactobacillaceae</taxon>
        <taxon>Weissella</taxon>
    </lineage>
</organism>
<name>A0A7H1MMW3_9LACO</name>
<dbReference type="Gene3D" id="2.40.50.140">
    <property type="entry name" value="Nucleic acid-binding proteins"/>
    <property type="match status" value="1"/>
</dbReference>
<reference evidence="2 3" key="1">
    <citation type="submission" date="2019-08" db="EMBL/GenBank/DDBJ databases">
        <authorList>
            <person name="Chang H.C."/>
            <person name="Mun S.Y."/>
        </authorList>
    </citation>
    <scope>NUCLEOTIDE SEQUENCE [LARGE SCALE GENOMIC DNA]</scope>
    <source>
        <strain evidence="2 3">SK</strain>
    </source>
</reference>
<dbReference type="AlphaFoldDB" id="A0A7H1MMW3"/>
<dbReference type="OMA" id="HISECKT"/>
<dbReference type="PROSITE" id="PS50126">
    <property type="entry name" value="S1"/>
    <property type="match status" value="1"/>
</dbReference>
<dbReference type="FunFam" id="2.40.50.140:FF:000103">
    <property type="entry name" value="protein RRP5 homolog"/>
    <property type="match status" value="1"/>
</dbReference>
<dbReference type="SMART" id="SM00316">
    <property type="entry name" value="S1"/>
    <property type="match status" value="1"/>
</dbReference>
<protein>
    <submittedName>
        <fullName evidence="2">S1 RNA-binding domain-containing protein</fullName>
    </submittedName>
</protein>
<dbReference type="InterPro" id="IPR003029">
    <property type="entry name" value="S1_domain"/>
</dbReference>
<dbReference type="GO" id="GO:0003735">
    <property type="term" value="F:structural constituent of ribosome"/>
    <property type="evidence" value="ECO:0007669"/>
    <property type="project" value="TreeGrafter"/>
</dbReference>
<dbReference type="Pfam" id="PF00575">
    <property type="entry name" value="S1"/>
    <property type="match status" value="1"/>
</dbReference>